<evidence type="ECO:0000313" key="3">
    <source>
        <dbReference type="Proteomes" id="UP000240883"/>
    </source>
</evidence>
<keyword evidence="3" id="KW-1185">Reference proteome</keyword>
<evidence type="ECO:0000313" key="2">
    <source>
        <dbReference type="EMBL" id="PSN58671.1"/>
    </source>
</evidence>
<name>A0A2T2MZM6_CORCC</name>
<evidence type="ECO:0000313" key="1">
    <source>
        <dbReference type="EMBL" id="PSN58670.1"/>
    </source>
</evidence>
<evidence type="ECO:0008006" key="4">
    <source>
        <dbReference type="Google" id="ProtNLM"/>
    </source>
</evidence>
<protein>
    <recommendedName>
        <fullName evidence="4">Fungal N-terminal domain-containing protein</fullName>
    </recommendedName>
</protein>
<dbReference type="AlphaFoldDB" id="A0A2T2MZM6"/>
<dbReference type="EMBL" id="KZ678224">
    <property type="protein sequence ID" value="PSN58671.1"/>
    <property type="molecule type" value="Genomic_DNA"/>
</dbReference>
<organism evidence="1 3">
    <name type="scientific">Corynespora cassiicola Philippines</name>
    <dbReference type="NCBI Taxonomy" id="1448308"/>
    <lineage>
        <taxon>Eukaryota</taxon>
        <taxon>Fungi</taxon>
        <taxon>Dikarya</taxon>
        <taxon>Ascomycota</taxon>
        <taxon>Pezizomycotina</taxon>
        <taxon>Dothideomycetes</taxon>
        <taxon>Pleosporomycetidae</taxon>
        <taxon>Pleosporales</taxon>
        <taxon>Corynesporascaceae</taxon>
        <taxon>Corynespora</taxon>
    </lineage>
</organism>
<dbReference type="Proteomes" id="UP000240883">
    <property type="component" value="Unassembled WGS sequence"/>
</dbReference>
<reference evidence="1 3" key="1">
    <citation type="journal article" date="2018" name="Front. Microbiol.">
        <title>Genome-Wide Analysis of Corynespora cassiicola Leaf Fall Disease Putative Effectors.</title>
        <authorList>
            <person name="Lopez D."/>
            <person name="Ribeiro S."/>
            <person name="Label P."/>
            <person name="Fumanal B."/>
            <person name="Venisse J.S."/>
            <person name="Kohler A."/>
            <person name="de Oliveira R.R."/>
            <person name="Labutti K."/>
            <person name="Lipzen A."/>
            <person name="Lail K."/>
            <person name="Bauer D."/>
            <person name="Ohm R.A."/>
            <person name="Barry K.W."/>
            <person name="Spatafora J."/>
            <person name="Grigoriev I.V."/>
            <person name="Martin F.M."/>
            <person name="Pujade-Renaud V."/>
        </authorList>
    </citation>
    <scope>NUCLEOTIDE SEQUENCE [LARGE SCALE GENOMIC DNA]</scope>
    <source>
        <strain evidence="1 3">Philippines</strain>
    </source>
</reference>
<proteinExistence type="predicted"/>
<gene>
    <name evidence="1" type="ORF">BS50DRAFT_580567</name>
    <name evidence="2" type="ORF">BS50DRAFT_580568</name>
</gene>
<accession>A0A2T2MZM6</accession>
<dbReference type="EMBL" id="KZ678224">
    <property type="protein sequence ID" value="PSN58670.1"/>
    <property type="molecule type" value="Genomic_DNA"/>
</dbReference>
<dbReference type="OrthoDB" id="3559235at2759"/>
<sequence>MSGLEVLGAVSAASALLESAIAIIRRIRRAQAQQKDLVKTLACHGDEVENTKAILALVEDEEALRTAKVVSEVSRMKSVAEELVTFLTSIDPGSKNTARQVAHQLIHGSKDEETLINIMQKLNHAKSDLSLRIQVALVGVAKTVENKLIANTEVVKRIDEIVKEVFGDGRGLKLAELIENKPAQDDGIVVLSDDDVKELGAEVTDENTAVVIPTSRIVAENTSEEQALQINGPIGKEGWWEVSNLEIRNNKALSKAIQVNHGISVDTFDRLLAHRSANIDR</sequence>